<comment type="cofactor">
    <cofactor evidence="8">
        <name>Zn(2+)</name>
        <dbReference type="ChEBI" id="CHEBI:29105"/>
    </cofactor>
    <text evidence="8">Binds 1 zinc ion per subunit.</text>
</comment>
<dbReference type="InterPro" id="IPR007175">
    <property type="entry name" value="Rpr2/Snm1/Rpp21"/>
</dbReference>
<name>A0A075GUA4_9ARCH</name>
<keyword evidence="3 8" id="KW-0540">Nuclease</keyword>
<keyword evidence="5 8" id="KW-0255">Endonuclease</keyword>
<dbReference type="EMBL" id="KF900803">
    <property type="protein sequence ID" value="AIF07461.1"/>
    <property type="molecule type" value="Genomic_DNA"/>
</dbReference>
<protein>
    <recommendedName>
        <fullName evidence="8">Ribonuclease P protein component 4</fullName>
        <shortName evidence="8">RNase P component 4</shortName>
        <ecNumber evidence="8">3.1.26.5</ecNumber>
    </recommendedName>
    <alternativeName>
        <fullName evidence="8">Rpp21</fullName>
    </alternativeName>
</protein>
<feature type="binding site" evidence="8">
    <location>
        <position position="58"/>
    </location>
    <ligand>
        <name>Zn(2+)</name>
        <dbReference type="ChEBI" id="CHEBI:29105"/>
    </ligand>
</feature>
<dbReference type="Gene3D" id="6.20.50.20">
    <property type="match status" value="1"/>
</dbReference>
<feature type="binding site" evidence="8">
    <location>
        <position position="61"/>
    </location>
    <ligand>
        <name>Zn(2+)</name>
        <dbReference type="ChEBI" id="CHEBI:29105"/>
    </ligand>
</feature>
<keyword evidence="1 8" id="KW-0963">Cytoplasm</keyword>
<evidence type="ECO:0000256" key="8">
    <source>
        <dbReference type="HAMAP-Rule" id="MF_00757"/>
    </source>
</evidence>
<dbReference type="GO" id="GO:0001682">
    <property type="term" value="P:tRNA 5'-leader removal"/>
    <property type="evidence" value="ECO:0007669"/>
    <property type="project" value="UniProtKB-UniRule"/>
</dbReference>
<dbReference type="PIRSF" id="PIRSF004878">
    <property type="entry name" value="RNase_P_4"/>
    <property type="match status" value="1"/>
</dbReference>
<evidence type="ECO:0000256" key="2">
    <source>
        <dbReference type="ARBA" id="ARBA00022694"/>
    </source>
</evidence>
<evidence type="ECO:0000256" key="3">
    <source>
        <dbReference type="ARBA" id="ARBA00022722"/>
    </source>
</evidence>
<dbReference type="GO" id="GO:0008270">
    <property type="term" value="F:zinc ion binding"/>
    <property type="evidence" value="ECO:0007669"/>
    <property type="project" value="UniProtKB-UniRule"/>
</dbReference>
<comment type="similarity">
    <text evidence="8">Belongs to the eukaryotic/archaeal RNase P protein component 4 family.</text>
</comment>
<comment type="catalytic activity">
    <reaction evidence="8">
        <text>Endonucleolytic cleavage of RNA, removing 5'-extranucleotides from tRNA precursor.</text>
        <dbReference type="EC" id="3.1.26.5"/>
    </reaction>
</comment>
<dbReference type="PANTHER" id="PTHR14742">
    <property type="entry name" value="RIBONUCLEASE P SUBUNIT P21"/>
    <property type="match status" value="1"/>
</dbReference>
<dbReference type="GO" id="GO:0005737">
    <property type="term" value="C:cytoplasm"/>
    <property type="evidence" value="ECO:0007669"/>
    <property type="project" value="UniProtKB-SubCell"/>
</dbReference>
<sequence length="98" mass="11433">MKSSKKEIATKRMQILFENAVANSRLEPDLAEKQAMLAKKISMKYKIRMPYEIRSCFCKKCKKFIVPGINSKVRVGRTNVKSIRITCNFCTHTYRKII</sequence>
<evidence type="ECO:0000256" key="5">
    <source>
        <dbReference type="ARBA" id="ARBA00022759"/>
    </source>
</evidence>
<comment type="function">
    <text evidence="8">Part of ribonuclease P, a protein complex that generates mature tRNA molecules by cleaving their 5'-ends.</text>
</comment>
<evidence type="ECO:0000256" key="6">
    <source>
        <dbReference type="ARBA" id="ARBA00022801"/>
    </source>
</evidence>
<evidence type="ECO:0000256" key="1">
    <source>
        <dbReference type="ARBA" id="ARBA00022490"/>
    </source>
</evidence>
<comment type="subcellular location">
    <subcellularLocation>
        <location evidence="8">Cytoplasm</location>
    </subcellularLocation>
</comment>
<keyword evidence="2 8" id="KW-0819">tRNA processing</keyword>
<evidence type="ECO:0000256" key="4">
    <source>
        <dbReference type="ARBA" id="ARBA00022723"/>
    </source>
</evidence>
<dbReference type="AlphaFoldDB" id="A0A075GUA4"/>
<gene>
    <name evidence="9" type="primary">RPP21</name>
    <name evidence="8" type="synonym">rnp4</name>
    <name evidence="9" type="synonym">RPR2</name>
</gene>
<accession>A0A075GUA4</accession>
<dbReference type="GO" id="GO:0004526">
    <property type="term" value="F:ribonuclease P activity"/>
    <property type="evidence" value="ECO:0007669"/>
    <property type="project" value="UniProtKB-UniRule"/>
</dbReference>
<dbReference type="GO" id="GO:0030677">
    <property type="term" value="C:ribonuclease P complex"/>
    <property type="evidence" value="ECO:0007669"/>
    <property type="project" value="UniProtKB-UniRule"/>
</dbReference>
<keyword evidence="7 8" id="KW-0862">Zinc</keyword>
<dbReference type="Gene3D" id="1.20.5.420">
    <property type="entry name" value="Immunoglobulin FC, subunit C"/>
    <property type="match status" value="1"/>
</dbReference>
<evidence type="ECO:0000313" key="9">
    <source>
        <dbReference type="EMBL" id="AIF07461.1"/>
    </source>
</evidence>
<reference evidence="9" key="1">
    <citation type="journal article" date="2014" name="Genome Biol. Evol.">
        <title>Pangenome evidence for extensive interdomain horizontal transfer affecting lineage core and shell genes in uncultured planktonic thaumarchaeota and euryarchaeota.</title>
        <authorList>
            <person name="Deschamps P."/>
            <person name="Zivanovic Y."/>
            <person name="Moreira D."/>
            <person name="Rodriguez-Valera F."/>
            <person name="Lopez-Garcia P."/>
        </authorList>
    </citation>
    <scope>NUCLEOTIDE SEQUENCE</scope>
</reference>
<keyword evidence="4 8" id="KW-0479">Metal-binding</keyword>
<dbReference type="InterPro" id="IPR016432">
    <property type="entry name" value="RNP4"/>
</dbReference>
<proteinExistence type="inferred from homology"/>
<feature type="binding site" evidence="8">
    <location>
        <position position="87"/>
    </location>
    <ligand>
        <name>Zn(2+)</name>
        <dbReference type="ChEBI" id="CHEBI:29105"/>
    </ligand>
</feature>
<comment type="subunit">
    <text evidence="8">Consists of a catalytic RNA component and at least 4-5 protein subunits.</text>
</comment>
<evidence type="ECO:0000256" key="7">
    <source>
        <dbReference type="ARBA" id="ARBA00022833"/>
    </source>
</evidence>
<dbReference type="EC" id="3.1.26.5" evidence="8"/>
<dbReference type="HAMAP" id="MF_00757">
    <property type="entry name" value="RNase_P_4"/>
    <property type="match status" value="1"/>
</dbReference>
<dbReference type="PANTHER" id="PTHR14742:SF0">
    <property type="entry name" value="RIBONUCLEASE P PROTEIN SUBUNIT P21"/>
    <property type="match status" value="1"/>
</dbReference>
<dbReference type="Pfam" id="PF04032">
    <property type="entry name" value="Rpr2"/>
    <property type="match status" value="1"/>
</dbReference>
<keyword evidence="6 8" id="KW-0378">Hydrolase</keyword>
<feature type="binding site" evidence="8">
    <location>
        <position position="90"/>
    </location>
    <ligand>
        <name>Zn(2+)</name>
        <dbReference type="ChEBI" id="CHEBI:29105"/>
    </ligand>
</feature>
<organism evidence="9">
    <name type="scientific">uncultured marine thaumarchaeote KM3_203_A01</name>
    <dbReference type="NCBI Taxonomy" id="1456097"/>
    <lineage>
        <taxon>Archaea</taxon>
        <taxon>Nitrososphaerota</taxon>
        <taxon>environmental samples</taxon>
    </lineage>
</organism>